<dbReference type="AlphaFoldDB" id="W4V506"/>
<dbReference type="RefSeq" id="WP_131464384.1">
    <property type="nucleotide sequence ID" value="NZ_BAVR01000011.1"/>
</dbReference>
<reference evidence="1" key="1">
    <citation type="journal article" date="2014" name="Genome Announc.">
        <title>Draft Genome Sequence of Clostridium straminisolvens Strain JCM 21531T, Isolated from a Cellulose-Degrading Bacterial Community.</title>
        <authorList>
            <person name="Yuki M."/>
            <person name="Oshima K."/>
            <person name="Suda W."/>
            <person name="Sakamoto M."/>
            <person name="Kitamura K."/>
            <person name="Iida T."/>
            <person name="Hattori M."/>
            <person name="Ohkuma M."/>
        </authorList>
    </citation>
    <scope>NUCLEOTIDE SEQUENCE [LARGE SCALE GENOMIC DNA]</scope>
    <source>
        <strain evidence="1">JCM 21531</strain>
    </source>
</reference>
<dbReference type="STRING" id="1294263.JCM21531_1293"/>
<organism evidence="1 2">
    <name type="scientific">Acetivibrio straminisolvens JCM 21531</name>
    <dbReference type="NCBI Taxonomy" id="1294263"/>
    <lineage>
        <taxon>Bacteria</taxon>
        <taxon>Bacillati</taxon>
        <taxon>Bacillota</taxon>
        <taxon>Clostridia</taxon>
        <taxon>Eubacteriales</taxon>
        <taxon>Oscillospiraceae</taxon>
        <taxon>Acetivibrio</taxon>
    </lineage>
</organism>
<gene>
    <name evidence="1" type="ORF">JCM21531_1293</name>
</gene>
<evidence type="ECO:0000313" key="1">
    <source>
        <dbReference type="EMBL" id="GAE87888.1"/>
    </source>
</evidence>
<dbReference type="OrthoDB" id="1954371at2"/>
<comment type="caution">
    <text evidence="1">The sequence shown here is derived from an EMBL/GenBank/DDBJ whole genome shotgun (WGS) entry which is preliminary data.</text>
</comment>
<protein>
    <submittedName>
        <fullName evidence="1">Uncharacterized protein</fullName>
    </submittedName>
</protein>
<accession>W4V506</accession>
<name>W4V506_9FIRM</name>
<dbReference type="Proteomes" id="UP000019109">
    <property type="component" value="Unassembled WGS sequence"/>
</dbReference>
<keyword evidence="2" id="KW-1185">Reference proteome</keyword>
<evidence type="ECO:0000313" key="2">
    <source>
        <dbReference type="Proteomes" id="UP000019109"/>
    </source>
</evidence>
<dbReference type="EMBL" id="BAVR01000011">
    <property type="protein sequence ID" value="GAE87888.1"/>
    <property type="molecule type" value="Genomic_DNA"/>
</dbReference>
<proteinExistence type="predicted"/>
<sequence length="70" mass="7869">MNWDIISRVEEIIEKITGAGIYCVLAQIYMDDYPTLPTITVLKADGINRINKCNRAGVCFNADDYNISLV</sequence>